<dbReference type="Proteomes" id="UP001195483">
    <property type="component" value="Unassembled WGS sequence"/>
</dbReference>
<proteinExistence type="predicted"/>
<dbReference type="AlphaFoldDB" id="A0AAE0VT42"/>
<protein>
    <submittedName>
        <fullName evidence="2">Uncharacterized protein</fullName>
    </submittedName>
</protein>
<feature type="region of interest" description="Disordered" evidence="1">
    <location>
        <begin position="265"/>
        <end position="293"/>
    </location>
</feature>
<feature type="region of interest" description="Disordered" evidence="1">
    <location>
        <begin position="174"/>
        <end position="204"/>
    </location>
</feature>
<reference evidence="2" key="1">
    <citation type="journal article" date="2021" name="Genome Biol. Evol.">
        <title>A High-Quality Reference Genome for a Parasitic Bivalve with Doubly Uniparental Inheritance (Bivalvia: Unionida).</title>
        <authorList>
            <person name="Smith C.H."/>
        </authorList>
    </citation>
    <scope>NUCLEOTIDE SEQUENCE</scope>
    <source>
        <strain evidence="2">CHS0354</strain>
    </source>
</reference>
<name>A0AAE0VT42_9BIVA</name>
<accession>A0AAE0VT42</accession>
<keyword evidence="3" id="KW-1185">Reference proteome</keyword>
<evidence type="ECO:0000256" key="1">
    <source>
        <dbReference type="SAM" id="MobiDB-lite"/>
    </source>
</evidence>
<reference evidence="2" key="2">
    <citation type="journal article" date="2021" name="Genome Biol. Evol.">
        <title>Developing a high-quality reference genome for a parasitic bivalve with doubly uniparental inheritance (Bivalvia: Unionida).</title>
        <authorList>
            <person name="Smith C.H."/>
        </authorList>
    </citation>
    <scope>NUCLEOTIDE SEQUENCE</scope>
    <source>
        <strain evidence="2">CHS0354</strain>
        <tissue evidence="2">Mantle</tissue>
    </source>
</reference>
<organism evidence="2 3">
    <name type="scientific">Potamilus streckersoni</name>
    <dbReference type="NCBI Taxonomy" id="2493646"/>
    <lineage>
        <taxon>Eukaryota</taxon>
        <taxon>Metazoa</taxon>
        <taxon>Spiralia</taxon>
        <taxon>Lophotrochozoa</taxon>
        <taxon>Mollusca</taxon>
        <taxon>Bivalvia</taxon>
        <taxon>Autobranchia</taxon>
        <taxon>Heteroconchia</taxon>
        <taxon>Palaeoheterodonta</taxon>
        <taxon>Unionida</taxon>
        <taxon>Unionoidea</taxon>
        <taxon>Unionidae</taxon>
        <taxon>Ambleminae</taxon>
        <taxon>Lampsilini</taxon>
        <taxon>Potamilus</taxon>
    </lineage>
</organism>
<evidence type="ECO:0000313" key="3">
    <source>
        <dbReference type="Proteomes" id="UP001195483"/>
    </source>
</evidence>
<reference evidence="2" key="3">
    <citation type="submission" date="2023-05" db="EMBL/GenBank/DDBJ databases">
        <authorList>
            <person name="Smith C.H."/>
        </authorList>
    </citation>
    <scope>NUCLEOTIDE SEQUENCE</scope>
    <source>
        <strain evidence="2">CHS0354</strain>
        <tissue evidence="2">Mantle</tissue>
    </source>
</reference>
<dbReference type="EMBL" id="JAEAOA010001155">
    <property type="protein sequence ID" value="KAK3589169.1"/>
    <property type="molecule type" value="Genomic_DNA"/>
</dbReference>
<gene>
    <name evidence="2" type="ORF">CHS0354_018875</name>
</gene>
<comment type="caution">
    <text evidence="2">The sequence shown here is derived from an EMBL/GenBank/DDBJ whole genome shotgun (WGS) entry which is preliminary data.</text>
</comment>
<evidence type="ECO:0000313" key="2">
    <source>
        <dbReference type="EMBL" id="KAK3589169.1"/>
    </source>
</evidence>
<sequence>MTRPQVSIANFYDWSDDVNDGISVSKIYRQISVIPKGFTNSYNRSHAKQWCADGVYVNPGRMFIRDKAALTKGEREIIEGIYKNRGDFQREGKKSAKGDVNFVRGHKDAWLVGKRLPRSELRQETDDVDFLRLPDYLFSKSTDNVKSSTSNCYLCAKCIDDCRHHKQNAFNSTDLADNGRVAPPTTPDNSPRTMRKKGKVPPIINGQGEAFVDDSCKGEGPQKKRVYVEVFLPKIPTEVPDEGTLLNFTLSREKPIIANSVASLSVEKNSQNSNDKITRTPRNNNYGHNKNSR</sequence>